<organism evidence="3 4">
    <name type="scientific">Pseudaquabacterium inlustre</name>
    <dbReference type="NCBI Taxonomy" id="2984192"/>
    <lineage>
        <taxon>Bacteria</taxon>
        <taxon>Pseudomonadati</taxon>
        <taxon>Pseudomonadota</taxon>
        <taxon>Betaproteobacteria</taxon>
        <taxon>Burkholderiales</taxon>
        <taxon>Sphaerotilaceae</taxon>
        <taxon>Pseudaquabacterium</taxon>
    </lineage>
</organism>
<keyword evidence="2" id="KW-0732">Signal</keyword>
<feature type="region of interest" description="Disordered" evidence="1">
    <location>
        <begin position="305"/>
        <end position="343"/>
    </location>
</feature>
<accession>A0ABU9CRA2</accession>
<evidence type="ECO:0000256" key="2">
    <source>
        <dbReference type="SAM" id="SignalP"/>
    </source>
</evidence>
<sequence>MNKISGLSAALAASAGALAVAPAQAAPITLSHSVTLSTLLQQGQSANLSFDINAFLTAQGHSASEVVGGEVSVFGFSDASYAPGGVSADYNVQTVGAGSHLHTYSYRAYYSYSYTCGSWLNKRTCYGGGWYYAYATQNIPDYARYADRDIYQVDAVADQMRLTVGGTVLTDTADTRTQGAGNFGAYLYDGFEGCYTTECSRTSLYHRERNVYSAIGGELALTASLDPVALADLQGDGVLGLNIAAPVGQFGLRSVSFSLLLNEPMLLPVSAPLSGTTGGSVPEPAGVALTGVALAAALAAGGRRVRQRGRSAATTPPGAVADDDGDGDGVTALATRHGTPAGR</sequence>
<reference evidence="3 4" key="1">
    <citation type="submission" date="2024-04" db="EMBL/GenBank/DDBJ databases">
        <title>Novel species of the genus Ideonella isolated from streams.</title>
        <authorList>
            <person name="Lu H."/>
        </authorList>
    </citation>
    <scope>NUCLEOTIDE SEQUENCE [LARGE SCALE GENOMIC DNA]</scope>
    <source>
        <strain evidence="3 4">DXS22W</strain>
    </source>
</reference>
<dbReference type="EMBL" id="JBBUTH010000011">
    <property type="protein sequence ID" value="MEK8053284.1"/>
    <property type="molecule type" value="Genomic_DNA"/>
</dbReference>
<proteinExistence type="predicted"/>
<evidence type="ECO:0000313" key="3">
    <source>
        <dbReference type="EMBL" id="MEK8053284.1"/>
    </source>
</evidence>
<gene>
    <name evidence="3" type="ORF">AACH10_23715</name>
</gene>
<evidence type="ECO:0000313" key="4">
    <source>
        <dbReference type="Proteomes" id="UP001365405"/>
    </source>
</evidence>
<comment type="caution">
    <text evidence="3">The sequence shown here is derived from an EMBL/GenBank/DDBJ whole genome shotgun (WGS) entry which is preliminary data.</text>
</comment>
<dbReference type="Proteomes" id="UP001365405">
    <property type="component" value="Unassembled WGS sequence"/>
</dbReference>
<feature type="chain" id="PRO_5045845577" description="PEP-CTERM protein-sorting domain-containing protein" evidence="2">
    <location>
        <begin position="26"/>
        <end position="343"/>
    </location>
</feature>
<protein>
    <recommendedName>
        <fullName evidence="5">PEP-CTERM protein-sorting domain-containing protein</fullName>
    </recommendedName>
</protein>
<keyword evidence="4" id="KW-1185">Reference proteome</keyword>
<dbReference type="RefSeq" id="WP_341413025.1">
    <property type="nucleotide sequence ID" value="NZ_JBBUTH010000011.1"/>
</dbReference>
<feature type="signal peptide" evidence="2">
    <location>
        <begin position="1"/>
        <end position="25"/>
    </location>
</feature>
<evidence type="ECO:0000256" key="1">
    <source>
        <dbReference type="SAM" id="MobiDB-lite"/>
    </source>
</evidence>
<name>A0ABU9CRA2_9BURK</name>
<evidence type="ECO:0008006" key="5">
    <source>
        <dbReference type="Google" id="ProtNLM"/>
    </source>
</evidence>